<organism evidence="7 8">
    <name type="scientific">Aedes aegypti</name>
    <name type="common">Yellowfever mosquito</name>
    <name type="synonym">Culex aegypti</name>
    <dbReference type="NCBI Taxonomy" id="7159"/>
    <lineage>
        <taxon>Eukaryota</taxon>
        <taxon>Metazoa</taxon>
        <taxon>Ecdysozoa</taxon>
        <taxon>Arthropoda</taxon>
        <taxon>Hexapoda</taxon>
        <taxon>Insecta</taxon>
        <taxon>Pterygota</taxon>
        <taxon>Neoptera</taxon>
        <taxon>Endopterygota</taxon>
        <taxon>Diptera</taxon>
        <taxon>Nematocera</taxon>
        <taxon>Culicoidea</taxon>
        <taxon>Culicidae</taxon>
        <taxon>Culicinae</taxon>
        <taxon>Aedini</taxon>
        <taxon>Aedes</taxon>
        <taxon>Stegomyia</taxon>
    </lineage>
</organism>
<comment type="function">
    <text evidence="4">Constitutes one of the two catalytic subunit of the tRNA-splicing endonuclease complex, a complex responsible for identification and cleavage of the splice sites in pre-tRNA. It cleaves pre-tRNA at the 5'- and 3'-splice sites to release the intron. The products are an intron and two tRNA half-molecules bearing 2',3'-cyclic phosphate and 5'-OH termini. There are no conserved sequences at the splice sites, but the intron is invariably located at the same site in the gene, placing the splice sites an invariant distance from the constant structural features of the tRNA body.</text>
</comment>
<evidence type="ECO:0000313" key="8">
    <source>
        <dbReference type="Proteomes" id="UP000008820"/>
    </source>
</evidence>
<comment type="similarity">
    <text evidence="1 4">Belongs to the tRNA-intron endonuclease family.</text>
</comment>
<dbReference type="PANTHER" id="PTHR13070:SF0">
    <property type="entry name" value="TRNA-SPLICING ENDONUCLEASE SUBUNIT SEN34"/>
    <property type="match status" value="1"/>
</dbReference>
<reference evidence="7" key="2">
    <citation type="submission" date="2020-05" db="UniProtKB">
        <authorList>
            <consortium name="EnsemblMetazoa"/>
        </authorList>
    </citation>
    <scope>IDENTIFICATION</scope>
    <source>
        <strain evidence="7">LVP_AGWG</strain>
    </source>
</reference>
<dbReference type="Gene3D" id="3.40.1350.10">
    <property type="match status" value="1"/>
</dbReference>
<reference evidence="7 8" key="1">
    <citation type="submission" date="2017-06" db="EMBL/GenBank/DDBJ databases">
        <title>Aedes aegypti genome working group (AGWG) sequencing and assembly.</title>
        <authorList>
            <consortium name="Aedes aegypti Genome Working Group (AGWG)"/>
            <person name="Matthews B.J."/>
        </authorList>
    </citation>
    <scope>NUCLEOTIDE SEQUENCE [LARGE SCALE GENOMIC DNA]</scope>
    <source>
        <strain evidence="7 8">LVP_AGWG</strain>
    </source>
</reference>
<dbReference type="EC" id="4.6.1.16" evidence="4"/>
<dbReference type="GO" id="GO:0000214">
    <property type="term" value="C:tRNA-intron endonuclease complex"/>
    <property type="evidence" value="ECO:0007669"/>
    <property type="project" value="UniProtKB-UniRule"/>
</dbReference>
<evidence type="ECO:0000256" key="3">
    <source>
        <dbReference type="ARBA" id="ARBA00023239"/>
    </source>
</evidence>
<dbReference type="InterPro" id="IPR011856">
    <property type="entry name" value="tRNA_endonuc-like_dom_sf"/>
</dbReference>
<dbReference type="Pfam" id="PF26577">
    <property type="entry name" value="TSEN34_N"/>
    <property type="match status" value="1"/>
</dbReference>
<gene>
    <name evidence="7" type="primary">5570808</name>
</gene>
<evidence type="ECO:0000259" key="5">
    <source>
        <dbReference type="Pfam" id="PF01974"/>
    </source>
</evidence>
<dbReference type="Pfam" id="PF01974">
    <property type="entry name" value="tRNA_int_endo"/>
    <property type="match status" value="1"/>
</dbReference>
<proteinExistence type="inferred from homology"/>
<dbReference type="Proteomes" id="UP000008820">
    <property type="component" value="Chromosome 3"/>
</dbReference>
<dbReference type="InParanoid" id="A0A1S4FJZ8"/>
<dbReference type="PIRSF" id="PIRSF017250">
    <property type="entry name" value="tRNA_splic_SEN34"/>
    <property type="match status" value="1"/>
</dbReference>
<dbReference type="VEuPathDB" id="VectorBase:AAEL008576"/>
<evidence type="ECO:0000256" key="1">
    <source>
        <dbReference type="ARBA" id="ARBA00008078"/>
    </source>
</evidence>
<dbReference type="AlphaFoldDB" id="A0A1S4FJZ8"/>
<dbReference type="InterPro" id="IPR036167">
    <property type="entry name" value="tRNA_intron_Endo_cat-like_sf"/>
</dbReference>
<dbReference type="InterPro" id="IPR059049">
    <property type="entry name" value="TSEN34_N"/>
</dbReference>
<evidence type="ECO:0000313" key="7">
    <source>
        <dbReference type="EnsemblMetazoa" id="AAEL008576-PA"/>
    </source>
</evidence>
<dbReference type="InterPro" id="IPR006677">
    <property type="entry name" value="tRNA_intron_Endonuc_cat-like"/>
</dbReference>
<dbReference type="GO" id="GO:0000213">
    <property type="term" value="F:tRNA-intron lyase activity"/>
    <property type="evidence" value="ECO:0007669"/>
    <property type="project" value="UniProtKB-UniRule"/>
</dbReference>
<evidence type="ECO:0000256" key="2">
    <source>
        <dbReference type="ARBA" id="ARBA00022694"/>
    </source>
</evidence>
<keyword evidence="2 4" id="KW-0819">tRNA processing</keyword>
<accession>A0A1S4FJZ8</accession>
<dbReference type="CDD" id="cd22363">
    <property type="entry name" value="tRNA-intron_lyase_C"/>
    <property type="match status" value="1"/>
</dbReference>
<evidence type="ECO:0000259" key="6">
    <source>
        <dbReference type="Pfam" id="PF26577"/>
    </source>
</evidence>
<feature type="domain" description="TSEN34 N-terminal" evidence="6">
    <location>
        <begin position="5"/>
        <end position="74"/>
    </location>
</feature>
<sequence length="284" mass="32875">MEGKIPVTFQHNRGFIYDVEDYMKLRFTHRIVGNLFGTPVSKPRSASSFGLPAVLTPLEVRLALEEGLIVLIDKNAQLTRSPSEEAKQQFARLSQQQIHEQKQPVIEKRLKEFEYHLPKILAGKRKKLLKSGVKEEDITINEEQLIKEEKHKLETMEIDKLVQIPQEYPLKTECTYVNYQLPKNELLKYKVFRDIWKTRPVFITGGDSFGCDFLLYPGDPLYYHASHVVHVLTDASQRLDAKYLIRCCRLSVVVNKVCIFAYEEPSGGVRYQTMEWEGNVAEDV</sequence>
<dbReference type="GO" id="GO:0003676">
    <property type="term" value="F:nucleic acid binding"/>
    <property type="evidence" value="ECO:0007669"/>
    <property type="project" value="InterPro"/>
</dbReference>
<dbReference type="SUPFAM" id="SSF53032">
    <property type="entry name" value="tRNA-intron endonuclease catalytic domain-like"/>
    <property type="match status" value="1"/>
</dbReference>
<keyword evidence="8" id="KW-1185">Reference proteome</keyword>
<dbReference type="EnsemblMetazoa" id="AAEL008576-RA">
    <property type="protein sequence ID" value="AAEL008576-PA"/>
    <property type="gene ID" value="AAEL008576"/>
</dbReference>
<name>A0A1S4FJZ8_AEDAE</name>
<feature type="domain" description="tRNA intron endonuclease catalytic" evidence="5">
    <location>
        <begin position="187"/>
        <end position="271"/>
    </location>
</feature>
<protein>
    <recommendedName>
        <fullName evidence="4">tRNA-splicing endonuclease subunit Sen34</fullName>
        <ecNumber evidence="4">4.6.1.16</ecNumber>
    </recommendedName>
</protein>
<dbReference type="OrthoDB" id="48041at2759"/>
<dbReference type="PANTHER" id="PTHR13070">
    <property type="entry name" value="TRNA-SPLICING ENDONUCLEASE SUBUNIT SEN34-RELATED"/>
    <property type="match status" value="1"/>
</dbReference>
<dbReference type="InterPro" id="IPR016690">
    <property type="entry name" value="TSEN34"/>
</dbReference>
<evidence type="ECO:0000256" key="4">
    <source>
        <dbReference type="PIRNR" id="PIRNR017250"/>
    </source>
</evidence>
<keyword evidence="3 4" id="KW-0456">Lyase</keyword>
<dbReference type="GO" id="GO:0000379">
    <property type="term" value="P:tRNA-type intron splice site recognition and cleavage"/>
    <property type="evidence" value="ECO:0007669"/>
    <property type="project" value="UniProtKB-UniRule"/>
</dbReference>